<dbReference type="InterPro" id="IPR014284">
    <property type="entry name" value="RNA_pol_sigma-70_dom"/>
</dbReference>
<dbReference type="Gene3D" id="1.10.10.10">
    <property type="entry name" value="Winged helix-like DNA-binding domain superfamily/Winged helix DNA-binding domain"/>
    <property type="match status" value="1"/>
</dbReference>
<dbReference type="InterPro" id="IPR007627">
    <property type="entry name" value="RNA_pol_sigma70_r2"/>
</dbReference>
<evidence type="ECO:0000256" key="3">
    <source>
        <dbReference type="ARBA" id="ARBA00023082"/>
    </source>
</evidence>
<dbReference type="PANTHER" id="PTHR43133">
    <property type="entry name" value="RNA POLYMERASE ECF-TYPE SIGMA FACTO"/>
    <property type="match status" value="1"/>
</dbReference>
<evidence type="ECO:0000259" key="6">
    <source>
        <dbReference type="Pfam" id="PF08281"/>
    </source>
</evidence>
<dbReference type="NCBIfam" id="TIGR02937">
    <property type="entry name" value="sigma70-ECF"/>
    <property type="match status" value="1"/>
</dbReference>
<dbReference type="PANTHER" id="PTHR43133:SF62">
    <property type="entry name" value="RNA POLYMERASE SIGMA FACTOR SIGZ"/>
    <property type="match status" value="1"/>
</dbReference>
<organism evidence="7 8">
    <name type="scientific">Sphingomonas arantia</name>
    <dbReference type="NCBI Taxonomy" id="1460676"/>
    <lineage>
        <taxon>Bacteria</taxon>
        <taxon>Pseudomonadati</taxon>
        <taxon>Pseudomonadota</taxon>
        <taxon>Alphaproteobacteria</taxon>
        <taxon>Sphingomonadales</taxon>
        <taxon>Sphingomonadaceae</taxon>
        <taxon>Sphingomonas</taxon>
    </lineage>
</organism>
<keyword evidence="8" id="KW-1185">Reference proteome</keyword>
<evidence type="ECO:0000313" key="8">
    <source>
        <dbReference type="Proteomes" id="UP001597400"/>
    </source>
</evidence>
<dbReference type="Pfam" id="PF08281">
    <property type="entry name" value="Sigma70_r4_2"/>
    <property type="match status" value="1"/>
</dbReference>
<comment type="caution">
    <text evidence="7">The sequence shown here is derived from an EMBL/GenBank/DDBJ whole genome shotgun (WGS) entry which is preliminary data.</text>
</comment>
<sequence length="175" mass="19537">MDDLEQLLHRVGQQDRAAFALLYERTSAKLNGIVRRILPEMTLADDVLQDVYVRIWRSAAGYEASRGRPVTWMAAIARNLAIDVRRREASRGLGRQVVYEPDLGGAAPGIDAELALALRRCLEVLEPVQRDMIVAAYCEGMSREELADRHTRPVGTVKSWLHRGLAALKACLSDD</sequence>
<dbReference type="Gene3D" id="1.10.1740.10">
    <property type="match status" value="1"/>
</dbReference>
<feature type="domain" description="RNA polymerase sigma-70 region 2" evidence="5">
    <location>
        <begin position="22"/>
        <end position="89"/>
    </location>
</feature>
<evidence type="ECO:0000256" key="1">
    <source>
        <dbReference type="ARBA" id="ARBA00010641"/>
    </source>
</evidence>
<dbReference type="SUPFAM" id="SSF88946">
    <property type="entry name" value="Sigma2 domain of RNA polymerase sigma factors"/>
    <property type="match status" value="1"/>
</dbReference>
<keyword evidence="3" id="KW-0731">Sigma factor</keyword>
<protein>
    <submittedName>
        <fullName evidence="7">Sigma-70 family RNA polymerase sigma factor</fullName>
    </submittedName>
</protein>
<evidence type="ECO:0000256" key="4">
    <source>
        <dbReference type="ARBA" id="ARBA00023163"/>
    </source>
</evidence>
<name>A0ABW4U321_9SPHN</name>
<dbReference type="InterPro" id="IPR013325">
    <property type="entry name" value="RNA_pol_sigma_r2"/>
</dbReference>
<reference evidence="8" key="1">
    <citation type="journal article" date="2019" name="Int. J. Syst. Evol. Microbiol.">
        <title>The Global Catalogue of Microorganisms (GCM) 10K type strain sequencing project: providing services to taxonomists for standard genome sequencing and annotation.</title>
        <authorList>
            <consortium name="The Broad Institute Genomics Platform"/>
            <consortium name="The Broad Institute Genome Sequencing Center for Infectious Disease"/>
            <person name="Wu L."/>
            <person name="Ma J."/>
        </authorList>
    </citation>
    <scope>NUCLEOTIDE SEQUENCE [LARGE SCALE GENOMIC DNA]</scope>
    <source>
        <strain evidence="8">CGMCC 1.12702</strain>
    </source>
</reference>
<proteinExistence type="inferred from homology"/>
<dbReference type="EMBL" id="JBHUGS010000003">
    <property type="protein sequence ID" value="MFD1951626.1"/>
    <property type="molecule type" value="Genomic_DNA"/>
</dbReference>
<dbReference type="InterPro" id="IPR013249">
    <property type="entry name" value="RNA_pol_sigma70_r4_t2"/>
</dbReference>
<dbReference type="SUPFAM" id="SSF88659">
    <property type="entry name" value="Sigma3 and sigma4 domains of RNA polymerase sigma factors"/>
    <property type="match status" value="1"/>
</dbReference>
<keyword evidence="4" id="KW-0804">Transcription</keyword>
<dbReference type="RefSeq" id="WP_380930426.1">
    <property type="nucleotide sequence ID" value="NZ_JBHUGS010000003.1"/>
</dbReference>
<gene>
    <name evidence="7" type="ORF">ACFSGX_12700</name>
</gene>
<dbReference type="InterPro" id="IPR039425">
    <property type="entry name" value="RNA_pol_sigma-70-like"/>
</dbReference>
<dbReference type="Pfam" id="PF04542">
    <property type="entry name" value="Sigma70_r2"/>
    <property type="match status" value="1"/>
</dbReference>
<comment type="similarity">
    <text evidence="1">Belongs to the sigma-70 factor family. ECF subfamily.</text>
</comment>
<evidence type="ECO:0000259" key="5">
    <source>
        <dbReference type="Pfam" id="PF04542"/>
    </source>
</evidence>
<feature type="domain" description="RNA polymerase sigma factor 70 region 4 type 2" evidence="6">
    <location>
        <begin position="116"/>
        <end position="168"/>
    </location>
</feature>
<accession>A0ABW4U321</accession>
<dbReference type="InterPro" id="IPR013324">
    <property type="entry name" value="RNA_pol_sigma_r3/r4-like"/>
</dbReference>
<keyword evidence="2" id="KW-0805">Transcription regulation</keyword>
<evidence type="ECO:0000256" key="2">
    <source>
        <dbReference type="ARBA" id="ARBA00023015"/>
    </source>
</evidence>
<dbReference type="InterPro" id="IPR036388">
    <property type="entry name" value="WH-like_DNA-bd_sf"/>
</dbReference>
<evidence type="ECO:0000313" key="7">
    <source>
        <dbReference type="EMBL" id="MFD1951626.1"/>
    </source>
</evidence>
<dbReference type="Proteomes" id="UP001597400">
    <property type="component" value="Unassembled WGS sequence"/>
</dbReference>